<sequence length="132" mass="14895">MTYPWSDPISIAIRFNDNITRRDLDGLSDLMTEDHAFIDTEGAAVEGKAPCVEAWRGFFESFPDYRNIFTSIGAHGEVVTIVGRSVCEEPALDGPAIWTATVRDNKIVEWRVFTDSREVREWLGIRADTPDT</sequence>
<dbReference type="InterPro" id="IPR032710">
    <property type="entry name" value="NTF2-like_dom_sf"/>
</dbReference>
<dbReference type="Gene3D" id="3.10.450.50">
    <property type="match status" value="1"/>
</dbReference>
<evidence type="ECO:0000259" key="1">
    <source>
        <dbReference type="Pfam" id="PF12680"/>
    </source>
</evidence>
<dbReference type="AlphaFoldDB" id="A0A4Q7L5Z4"/>
<comment type="caution">
    <text evidence="2">The sequence shown here is derived from an EMBL/GenBank/DDBJ whole genome shotgun (WGS) entry which is preliminary data.</text>
</comment>
<name>A0A4Q7L5Z4_9PSEU</name>
<dbReference type="EMBL" id="SGWQ01000001">
    <property type="protein sequence ID" value="RZS45088.1"/>
    <property type="molecule type" value="Genomic_DNA"/>
</dbReference>
<dbReference type="Proteomes" id="UP000294257">
    <property type="component" value="Unassembled WGS sequence"/>
</dbReference>
<dbReference type="RefSeq" id="WP_165401228.1">
    <property type="nucleotide sequence ID" value="NZ_SGWQ01000001.1"/>
</dbReference>
<evidence type="ECO:0000313" key="2">
    <source>
        <dbReference type="EMBL" id="RZS45088.1"/>
    </source>
</evidence>
<protein>
    <submittedName>
        <fullName evidence="2">SnoaL-like protein</fullName>
    </submittedName>
</protein>
<gene>
    <name evidence="2" type="ORF">EV193_101974</name>
</gene>
<dbReference type="Pfam" id="PF12680">
    <property type="entry name" value="SnoaL_2"/>
    <property type="match status" value="1"/>
</dbReference>
<organism evidence="2 3">
    <name type="scientific">Herbihabitans rhizosphaerae</name>
    <dbReference type="NCBI Taxonomy" id="1872711"/>
    <lineage>
        <taxon>Bacteria</taxon>
        <taxon>Bacillati</taxon>
        <taxon>Actinomycetota</taxon>
        <taxon>Actinomycetes</taxon>
        <taxon>Pseudonocardiales</taxon>
        <taxon>Pseudonocardiaceae</taxon>
        <taxon>Herbihabitans</taxon>
    </lineage>
</organism>
<evidence type="ECO:0000313" key="3">
    <source>
        <dbReference type="Proteomes" id="UP000294257"/>
    </source>
</evidence>
<proteinExistence type="predicted"/>
<keyword evidence="3" id="KW-1185">Reference proteome</keyword>
<reference evidence="2 3" key="1">
    <citation type="submission" date="2019-02" db="EMBL/GenBank/DDBJ databases">
        <title>Genomic Encyclopedia of Type Strains, Phase IV (KMG-IV): sequencing the most valuable type-strain genomes for metagenomic binning, comparative biology and taxonomic classification.</title>
        <authorList>
            <person name="Goeker M."/>
        </authorList>
    </citation>
    <scope>NUCLEOTIDE SEQUENCE [LARGE SCALE GENOMIC DNA]</scope>
    <source>
        <strain evidence="2 3">DSM 101727</strain>
    </source>
</reference>
<dbReference type="InterPro" id="IPR037401">
    <property type="entry name" value="SnoaL-like"/>
</dbReference>
<accession>A0A4Q7L5Z4</accession>
<feature type="domain" description="SnoaL-like" evidence="1">
    <location>
        <begin position="14"/>
        <end position="110"/>
    </location>
</feature>
<dbReference type="SUPFAM" id="SSF54427">
    <property type="entry name" value="NTF2-like"/>
    <property type="match status" value="1"/>
</dbReference>